<keyword evidence="2" id="KW-1185">Reference proteome</keyword>
<evidence type="ECO:0000313" key="2">
    <source>
        <dbReference type="Proteomes" id="UP000029223"/>
    </source>
</evidence>
<gene>
    <name evidence="1" type="ORF">JCM19239_4780</name>
</gene>
<comment type="caution">
    <text evidence="1">The sequence shown here is derived from an EMBL/GenBank/DDBJ whole genome shotgun (WGS) entry which is preliminary data.</text>
</comment>
<accession>A0ABQ0JHM6</accession>
<name>A0ABQ0JHM6_9VIBR</name>
<reference evidence="2" key="1">
    <citation type="submission" date="2014-09" db="EMBL/GenBank/DDBJ databases">
        <title>Vibrio variabilis JCM 19239. (C206) whole genome shotgun sequence.</title>
        <authorList>
            <person name="Sawabe T."/>
            <person name="Meirelles P."/>
            <person name="Nakanishi M."/>
            <person name="Sayaka M."/>
            <person name="Hattori M."/>
            <person name="Ohkuma M."/>
        </authorList>
    </citation>
    <scope>NUCLEOTIDE SEQUENCE [LARGE SCALE GENOMIC DNA]</scope>
    <source>
        <strain evidence="2">JCM 19239</strain>
    </source>
</reference>
<sequence length="40" mass="4491">MPVEAAKGTFSPEFVDAARAKFNNFHWQMGGDHALYYNAT</sequence>
<evidence type="ECO:0000313" key="1">
    <source>
        <dbReference type="EMBL" id="GAL27815.1"/>
    </source>
</evidence>
<dbReference type="Proteomes" id="UP000029223">
    <property type="component" value="Unassembled WGS sequence"/>
</dbReference>
<organism evidence="1 2">
    <name type="scientific">Vibrio variabilis</name>
    <dbReference type="NCBI Taxonomy" id="990271"/>
    <lineage>
        <taxon>Bacteria</taxon>
        <taxon>Pseudomonadati</taxon>
        <taxon>Pseudomonadota</taxon>
        <taxon>Gammaproteobacteria</taxon>
        <taxon>Vibrionales</taxon>
        <taxon>Vibrionaceae</taxon>
        <taxon>Vibrio</taxon>
    </lineage>
</organism>
<protein>
    <submittedName>
        <fullName evidence="1">Uncharacterized protein</fullName>
    </submittedName>
</protein>
<dbReference type="EMBL" id="BBMS01000034">
    <property type="protein sequence ID" value="GAL27815.1"/>
    <property type="molecule type" value="Genomic_DNA"/>
</dbReference>
<proteinExistence type="predicted"/>